<reference evidence="1" key="1">
    <citation type="submission" date="2021-06" db="EMBL/GenBank/DDBJ databases">
        <title>Parelaphostrongylus tenuis whole genome reference sequence.</title>
        <authorList>
            <person name="Garwood T.J."/>
            <person name="Larsen P.A."/>
            <person name="Fountain-Jones N.M."/>
            <person name="Garbe J.R."/>
            <person name="Macchietto M.G."/>
            <person name="Kania S.A."/>
            <person name="Gerhold R.W."/>
            <person name="Richards J.E."/>
            <person name="Wolf T.M."/>
        </authorList>
    </citation>
    <scope>NUCLEOTIDE SEQUENCE</scope>
    <source>
        <strain evidence="1">MNPRO001-30</strain>
        <tissue evidence="1">Meninges</tissue>
    </source>
</reference>
<gene>
    <name evidence="1" type="ORF">KIN20_023291</name>
</gene>
<proteinExistence type="predicted"/>
<accession>A0AAD5MWN2</accession>
<dbReference type="AlphaFoldDB" id="A0AAD5MWN2"/>
<protein>
    <submittedName>
        <fullName evidence="1">Uncharacterized protein</fullName>
    </submittedName>
</protein>
<comment type="caution">
    <text evidence="1">The sequence shown here is derived from an EMBL/GenBank/DDBJ whole genome shotgun (WGS) entry which is preliminary data.</text>
</comment>
<sequence length="54" mass="5673">MSGQVGLPTCRAGKVGAGSETRMVKDVQSDIDETDRDLDIGDRAANIRAVALNV</sequence>
<evidence type="ECO:0000313" key="2">
    <source>
        <dbReference type="Proteomes" id="UP001196413"/>
    </source>
</evidence>
<organism evidence="1 2">
    <name type="scientific">Parelaphostrongylus tenuis</name>
    <name type="common">Meningeal worm</name>
    <dbReference type="NCBI Taxonomy" id="148309"/>
    <lineage>
        <taxon>Eukaryota</taxon>
        <taxon>Metazoa</taxon>
        <taxon>Ecdysozoa</taxon>
        <taxon>Nematoda</taxon>
        <taxon>Chromadorea</taxon>
        <taxon>Rhabditida</taxon>
        <taxon>Rhabditina</taxon>
        <taxon>Rhabditomorpha</taxon>
        <taxon>Strongyloidea</taxon>
        <taxon>Metastrongylidae</taxon>
        <taxon>Parelaphostrongylus</taxon>
    </lineage>
</organism>
<name>A0AAD5MWN2_PARTN</name>
<dbReference type="EMBL" id="JAHQIW010004709">
    <property type="protein sequence ID" value="KAJ1363423.1"/>
    <property type="molecule type" value="Genomic_DNA"/>
</dbReference>
<evidence type="ECO:0000313" key="1">
    <source>
        <dbReference type="EMBL" id="KAJ1363423.1"/>
    </source>
</evidence>
<dbReference type="Proteomes" id="UP001196413">
    <property type="component" value="Unassembled WGS sequence"/>
</dbReference>
<keyword evidence="2" id="KW-1185">Reference proteome</keyword>